<evidence type="ECO:0000313" key="2">
    <source>
        <dbReference type="Proteomes" id="UP000469670"/>
    </source>
</evidence>
<feature type="non-terminal residue" evidence="1">
    <location>
        <position position="1"/>
    </location>
</feature>
<keyword evidence="1" id="KW-0808">Transferase</keyword>
<organism evidence="1 2">
    <name type="scientific">Streptomyces parvus</name>
    <dbReference type="NCBI Taxonomy" id="66428"/>
    <lineage>
        <taxon>Bacteria</taxon>
        <taxon>Bacillati</taxon>
        <taxon>Actinomycetota</taxon>
        <taxon>Actinomycetes</taxon>
        <taxon>Kitasatosporales</taxon>
        <taxon>Streptomycetaceae</taxon>
        <taxon>Streptomyces</taxon>
    </lineage>
</organism>
<dbReference type="GO" id="GO:0016301">
    <property type="term" value="F:kinase activity"/>
    <property type="evidence" value="ECO:0007669"/>
    <property type="project" value="UniProtKB-KW"/>
</dbReference>
<dbReference type="Proteomes" id="UP000469670">
    <property type="component" value="Unassembled WGS sequence"/>
</dbReference>
<comment type="caution">
    <text evidence="1">The sequence shown here is derived from an EMBL/GenBank/DDBJ whole genome shotgun (WGS) entry which is preliminary data.</text>
</comment>
<accession>A0A7K3RQY7</accession>
<dbReference type="AlphaFoldDB" id="A0A7K3RQY7"/>
<sequence>EALASAVAHGAAAVQLAGSLMPTPADLDLPSVVTTSDVPLDRALSEPAP</sequence>
<proteinExistence type="predicted"/>
<reference evidence="1 2" key="1">
    <citation type="submission" date="2020-01" db="EMBL/GenBank/DDBJ databases">
        <title>Insect and environment-associated Actinomycetes.</title>
        <authorList>
            <person name="Currrie C."/>
            <person name="Chevrette M."/>
            <person name="Carlson C."/>
            <person name="Stubbendieck R."/>
            <person name="Wendt-Pienkowski E."/>
        </authorList>
    </citation>
    <scope>NUCLEOTIDE SEQUENCE [LARGE SCALE GENOMIC DNA]</scope>
    <source>
        <strain evidence="1 2">SID7590</strain>
    </source>
</reference>
<gene>
    <name evidence="1" type="ORF">G3I50_05170</name>
</gene>
<name>A0A7K3RQY7_9ACTN</name>
<evidence type="ECO:0000313" key="1">
    <source>
        <dbReference type="EMBL" id="NEC17654.1"/>
    </source>
</evidence>
<protein>
    <submittedName>
        <fullName evidence="1">1-phosphofructokinase</fullName>
    </submittedName>
</protein>
<keyword evidence="1" id="KW-0418">Kinase</keyword>
<dbReference type="EMBL" id="JAAGMP010000258">
    <property type="protein sequence ID" value="NEC17654.1"/>
    <property type="molecule type" value="Genomic_DNA"/>
</dbReference>